<sequence length="340" mass="37520">MANLTDTQRLAAITKASNYLIDKGEFRDYQHSATKALLAGENEVFRNLNAMKQSDVQPTKVDLNKRVYTASGTAKSASHAAAAFPDSFVKDITYVRLTQKFKVSYKQADMNRLSYEDILSHELRNKLISLYTDLSTANIAWLNSSRSQVGSDGLMTFDETTNLQYDNVLADKEVLFDYVKATQKLNKYNGQNTVMVGDQRTAALYRKLASNGTMNADNTAFQIPGIELHEEPQMAIGANSTSFVWEKGLAGMTTWNEPLNRRGHGSAGSNEGLFTTMVDPTFGFDLDVHVINQVADTSGAGGNVQDVVDEYEIALTYALEGSWLDSSTESHIFKVVQANS</sequence>
<keyword evidence="2" id="KW-1185">Reference proteome</keyword>
<dbReference type="RefSeq" id="YP_009209677.1">
    <property type="nucleotide sequence ID" value="NC_028924.1"/>
</dbReference>
<evidence type="ECO:0008006" key="3">
    <source>
        <dbReference type="Google" id="ProtNLM"/>
    </source>
</evidence>
<dbReference type="OrthoDB" id="29622at10239"/>
<organism evidence="1 2">
    <name type="scientific">Polaribacter phage P12002L</name>
    <dbReference type="NCBI Taxonomy" id="1647386"/>
    <lineage>
        <taxon>Viruses</taxon>
        <taxon>Duplodnaviria</taxon>
        <taxon>Heunggongvirae</taxon>
        <taxon>Uroviricota</taxon>
        <taxon>Caudoviricetes</taxon>
        <taxon>Incheonvirus</taxon>
        <taxon>Incheonvirus P12002L</taxon>
    </lineage>
</organism>
<proteinExistence type="predicted"/>
<evidence type="ECO:0000313" key="2">
    <source>
        <dbReference type="Proteomes" id="UP000204415"/>
    </source>
</evidence>
<evidence type="ECO:0000313" key="1">
    <source>
        <dbReference type="EMBL" id="AKG94191.1"/>
    </source>
</evidence>
<name>A0A0F7DD06_9CAUD</name>
<dbReference type="EMBL" id="KR136259">
    <property type="protein sequence ID" value="AKG94191.1"/>
    <property type="molecule type" value="Genomic_DNA"/>
</dbReference>
<gene>
    <name evidence="1" type="ORF">P12002L_0017</name>
</gene>
<dbReference type="KEGG" id="vg:26636096"/>
<protein>
    <recommendedName>
        <fullName evidence="3">Major capsid protein</fullName>
    </recommendedName>
</protein>
<reference evidence="1 2" key="1">
    <citation type="journal article" date="2015" name="Stand. Genomic Sci.">
        <title>Complete genome sequences of bacteriophages P12002L and P12002S, two lytic phages that infect a marine Polaribacter strain.</title>
        <authorList>
            <person name="Kang I."/>
            <person name="Jang H."/>
            <person name="Cho J.-C."/>
        </authorList>
    </citation>
    <scope>NUCLEOTIDE SEQUENCE [LARGE SCALE GENOMIC DNA]</scope>
</reference>
<dbReference type="Proteomes" id="UP000204415">
    <property type="component" value="Segment"/>
</dbReference>
<dbReference type="GeneID" id="26636096"/>
<accession>A0A0F7DD06</accession>